<dbReference type="EMBL" id="KY448244">
    <property type="protein sequence ID" value="AQT28510.1"/>
    <property type="molecule type" value="Genomic_DNA"/>
</dbReference>
<evidence type="ECO:0000313" key="2">
    <source>
        <dbReference type="Proteomes" id="UP000221250"/>
    </source>
</evidence>
<proteinExistence type="predicted"/>
<organism evidence="1 2">
    <name type="scientific">Erwinia phage vB_EamM_Yoloswag</name>
    <dbReference type="NCBI Taxonomy" id="1958956"/>
    <lineage>
        <taxon>Viruses</taxon>
        <taxon>Duplodnaviria</taxon>
        <taxon>Heunggongvirae</taxon>
        <taxon>Uroviricota</taxon>
        <taxon>Caudoviricetes</taxon>
        <taxon>Yoloswagvirus</taxon>
        <taxon>Yoloswagvirus yoloswag</taxon>
    </lineage>
</organism>
<reference evidence="1 2" key="1">
    <citation type="submission" date="2017-01" db="EMBL/GenBank/DDBJ databases">
        <authorList>
            <person name="Mah S.A."/>
            <person name="Swanson W.J."/>
            <person name="Moy G.W."/>
            <person name="Vacquier V.D."/>
        </authorList>
    </citation>
    <scope>NUCLEOTIDE SEQUENCE [LARGE SCALE GENOMIC DNA]</scope>
</reference>
<dbReference type="Proteomes" id="UP000221250">
    <property type="component" value="Segment"/>
</dbReference>
<gene>
    <name evidence="1" type="ORF">YOLOSWAG_23</name>
</gene>
<sequence>MPTVKVSKDQCPGFIDGSIAYWERSEDPFHKKAYPKQIRHLAPIQEGRRRAGWMAIDGHENPVGFVADGQEVEADSTEWITYIGPFDRPVCVPLAQHSIKTIEQHCKMRTERQRKNLKTVERTTGIVEQAKAVVRRIICK</sequence>
<keyword evidence="2" id="KW-1185">Reference proteome</keyword>
<protein>
    <submittedName>
        <fullName evidence="1">Uncharacterized protein</fullName>
    </submittedName>
</protein>
<evidence type="ECO:0000313" key="1">
    <source>
        <dbReference type="EMBL" id="AQT28510.1"/>
    </source>
</evidence>
<accession>A0A1S6L2V7</accession>
<name>A0A1S6L2V7_9CAUD</name>